<keyword evidence="3" id="KW-1003">Cell membrane</keyword>
<feature type="transmembrane region" description="Helical" evidence="8">
    <location>
        <begin position="97"/>
        <end position="121"/>
    </location>
</feature>
<sequence length="462" mass="49099">MKQSRYSPGARLHRQTSGAVRFSRTFTMVFAGHPARAAVSAFVLVISVFTALLALPWASADRHPMSLVDAAVTATSAVTVTGLTSQDPEFYSFAGQVVILAAIQTGGLGIVTLGAWLTLVVSRRLSLRTRLLSTESLGVSKLGEVPALLLTVFVVTLSIEALLTLVMLPVFVESLGIGEGIFHAVFYSVSAFSNAGFVLDTTSLTHPLIMTTINVGVFAGALGFPVVYMLYRMVFHKARMNLHTRLTLEMTAILLFGGAVVLAIFEWNNPATLGPMGTVDKLHNAIFASGMTRSGGFNTYEVTAQTDQTLLVTNVLMFIGGGSGSTAGGIKVTTLAVLLLAIVTEIRGDEHIRVHRRELPVSIIRVAVAVLMAGAVVVLTAVVLLTWVTGADLETTLFEVLSAFGTVGLSTGLTASAPDAGKWILIAVMFIGRVGTITFATGLTIRQQKTLYRFPTERPIIG</sequence>
<evidence type="ECO:0000313" key="9">
    <source>
        <dbReference type="EMBL" id="OAV59179.1"/>
    </source>
</evidence>
<dbReference type="InterPro" id="IPR003445">
    <property type="entry name" value="Cat_transpt"/>
</dbReference>
<dbReference type="PANTHER" id="PTHR32024">
    <property type="entry name" value="TRK SYSTEM POTASSIUM UPTAKE PROTEIN TRKG-RELATED"/>
    <property type="match status" value="1"/>
</dbReference>
<evidence type="ECO:0000256" key="2">
    <source>
        <dbReference type="ARBA" id="ARBA00022448"/>
    </source>
</evidence>
<evidence type="ECO:0000256" key="7">
    <source>
        <dbReference type="ARBA" id="ARBA00023136"/>
    </source>
</evidence>
<evidence type="ECO:0000256" key="4">
    <source>
        <dbReference type="ARBA" id="ARBA00022692"/>
    </source>
</evidence>
<dbReference type="AlphaFoldDB" id="A0A1B7LVX4"/>
<dbReference type="OrthoDB" id="9810952at2"/>
<dbReference type="GO" id="GO:0008324">
    <property type="term" value="F:monoatomic cation transmembrane transporter activity"/>
    <property type="evidence" value="ECO:0007669"/>
    <property type="project" value="InterPro"/>
</dbReference>
<evidence type="ECO:0000313" key="10">
    <source>
        <dbReference type="Proteomes" id="UP000078292"/>
    </source>
</evidence>
<feature type="transmembrane region" description="Helical" evidence="8">
    <location>
        <begin position="363"/>
        <end position="388"/>
    </location>
</feature>
<comment type="caution">
    <text evidence="9">The sequence shown here is derived from an EMBL/GenBank/DDBJ whole genome shotgun (WGS) entry which is preliminary data.</text>
</comment>
<evidence type="ECO:0000256" key="5">
    <source>
        <dbReference type="ARBA" id="ARBA00022989"/>
    </source>
</evidence>
<feature type="transmembrane region" description="Helical" evidence="8">
    <location>
        <begin position="246"/>
        <end position="265"/>
    </location>
</feature>
<evidence type="ECO:0008006" key="11">
    <source>
        <dbReference type="Google" id="ProtNLM"/>
    </source>
</evidence>
<gene>
    <name evidence="9" type="ORF">A6F49_14930</name>
</gene>
<organism evidence="9 10">
    <name type="scientific">Enteractinococcus helveticum</name>
    <dbReference type="NCBI Taxonomy" id="1837282"/>
    <lineage>
        <taxon>Bacteria</taxon>
        <taxon>Bacillati</taxon>
        <taxon>Actinomycetota</taxon>
        <taxon>Actinomycetes</taxon>
        <taxon>Micrococcales</taxon>
        <taxon>Micrococcaceae</taxon>
    </lineage>
</organism>
<dbReference type="PANTHER" id="PTHR32024:SF1">
    <property type="entry name" value="KTR SYSTEM POTASSIUM UPTAKE PROTEIN B"/>
    <property type="match status" value="1"/>
</dbReference>
<feature type="transmembrane region" description="Helical" evidence="8">
    <location>
        <begin position="208"/>
        <end position="234"/>
    </location>
</feature>
<dbReference type="Proteomes" id="UP000078292">
    <property type="component" value="Unassembled WGS sequence"/>
</dbReference>
<dbReference type="GO" id="GO:0005886">
    <property type="term" value="C:plasma membrane"/>
    <property type="evidence" value="ECO:0007669"/>
    <property type="project" value="UniProtKB-SubCell"/>
</dbReference>
<evidence type="ECO:0000256" key="8">
    <source>
        <dbReference type="SAM" id="Phobius"/>
    </source>
</evidence>
<proteinExistence type="predicted"/>
<evidence type="ECO:0000256" key="6">
    <source>
        <dbReference type="ARBA" id="ARBA00023065"/>
    </source>
</evidence>
<feature type="transmembrane region" description="Helical" evidence="8">
    <location>
        <begin position="315"/>
        <end position="342"/>
    </location>
</feature>
<dbReference type="Pfam" id="PF02386">
    <property type="entry name" value="TrkH"/>
    <property type="match status" value="1"/>
</dbReference>
<feature type="transmembrane region" description="Helical" evidence="8">
    <location>
        <begin position="37"/>
        <end position="55"/>
    </location>
</feature>
<keyword evidence="6" id="KW-0406">Ion transport</keyword>
<dbReference type="EMBL" id="LXEY01000022">
    <property type="protein sequence ID" value="OAV59179.1"/>
    <property type="molecule type" value="Genomic_DNA"/>
</dbReference>
<evidence type="ECO:0000256" key="3">
    <source>
        <dbReference type="ARBA" id="ARBA00022475"/>
    </source>
</evidence>
<keyword evidence="4 8" id="KW-0812">Transmembrane</keyword>
<feature type="transmembrane region" description="Helical" evidence="8">
    <location>
        <begin position="147"/>
        <end position="172"/>
    </location>
</feature>
<protein>
    <recommendedName>
        <fullName evidence="11">Potassium transporter Trk</fullName>
    </recommendedName>
</protein>
<dbReference type="STRING" id="1837282.A6F49_14930"/>
<keyword evidence="7 8" id="KW-0472">Membrane</keyword>
<evidence type="ECO:0000256" key="1">
    <source>
        <dbReference type="ARBA" id="ARBA00004651"/>
    </source>
</evidence>
<dbReference type="RefSeq" id="WP_052505023.1">
    <property type="nucleotide sequence ID" value="NZ_LXEY01000022.1"/>
</dbReference>
<accession>A0A1B7LVX4</accession>
<keyword evidence="5 8" id="KW-1133">Transmembrane helix</keyword>
<keyword evidence="10" id="KW-1185">Reference proteome</keyword>
<reference evidence="9 10" key="1">
    <citation type="submission" date="2016-04" db="EMBL/GenBank/DDBJ databases">
        <title>First whole genome shotgun sequence of the bacterium Enteractinococcus sp. strain UASWS1574.</title>
        <authorList>
            <person name="Crovadore J."/>
            <person name="Chablais R."/>
            <person name="Lefort F."/>
        </authorList>
    </citation>
    <scope>NUCLEOTIDE SEQUENCE [LARGE SCALE GENOMIC DNA]</scope>
    <source>
        <strain evidence="9 10">UASWS1574</strain>
    </source>
</reference>
<comment type="subcellular location">
    <subcellularLocation>
        <location evidence="1">Cell membrane</location>
        <topology evidence="1">Multi-pass membrane protein</topology>
    </subcellularLocation>
</comment>
<feature type="transmembrane region" description="Helical" evidence="8">
    <location>
        <begin position="423"/>
        <end position="445"/>
    </location>
</feature>
<dbReference type="GO" id="GO:0030001">
    <property type="term" value="P:metal ion transport"/>
    <property type="evidence" value="ECO:0007669"/>
    <property type="project" value="UniProtKB-ARBA"/>
</dbReference>
<name>A0A1B7LVX4_9MICC</name>
<keyword evidence="2" id="KW-0813">Transport</keyword>